<organism evidence="6 7">
    <name type="scientific">Methanofollis formosanus</name>
    <dbReference type="NCBI Taxonomy" id="299308"/>
    <lineage>
        <taxon>Archaea</taxon>
        <taxon>Methanobacteriati</taxon>
        <taxon>Methanobacteriota</taxon>
        <taxon>Stenosarchaea group</taxon>
        <taxon>Methanomicrobia</taxon>
        <taxon>Methanomicrobiales</taxon>
        <taxon>Methanomicrobiaceae</taxon>
        <taxon>Methanofollis</taxon>
    </lineage>
</organism>
<dbReference type="Pfam" id="PF00145">
    <property type="entry name" value="DNA_methylase"/>
    <property type="match status" value="1"/>
</dbReference>
<keyword evidence="2 6" id="KW-0489">Methyltransferase</keyword>
<evidence type="ECO:0000256" key="2">
    <source>
        <dbReference type="ARBA" id="ARBA00022603"/>
    </source>
</evidence>
<dbReference type="PROSITE" id="PS00094">
    <property type="entry name" value="C5_MTASE_1"/>
    <property type="match status" value="1"/>
</dbReference>
<evidence type="ECO:0000256" key="5">
    <source>
        <dbReference type="RuleBase" id="RU000416"/>
    </source>
</evidence>
<dbReference type="Gene3D" id="3.90.120.10">
    <property type="entry name" value="DNA Methylase, subunit A, domain 2"/>
    <property type="match status" value="1"/>
</dbReference>
<name>A0A8G1EG89_9EURY</name>
<dbReference type="PRINTS" id="PR00105">
    <property type="entry name" value="C5METTRFRASE"/>
</dbReference>
<dbReference type="SUPFAM" id="SSF53335">
    <property type="entry name" value="S-adenosyl-L-methionine-dependent methyltransferases"/>
    <property type="match status" value="1"/>
</dbReference>
<dbReference type="GO" id="GO:0044027">
    <property type="term" value="P:negative regulation of gene expression via chromosomal CpG island methylation"/>
    <property type="evidence" value="ECO:0007669"/>
    <property type="project" value="TreeGrafter"/>
</dbReference>
<dbReference type="OrthoDB" id="5033at2157"/>
<reference evidence="6" key="2">
    <citation type="submission" date="2019-03" db="EMBL/GenBank/DDBJ databases">
        <authorList>
            <person name="Chen S.-C."/>
            <person name="Wu S.-Y."/>
            <person name="Lai M.-C."/>
        </authorList>
    </citation>
    <scope>NUCLEOTIDE SEQUENCE</scope>
    <source>
        <strain evidence="6">ML15</strain>
    </source>
</reference>
<keyword evidence="3" id="KW-0808">Transferase</keyword>
<evidence type="ECO:0000313" key="7">
    <source>
        <dbReference type="Proteomes" id="UP000826709"/>
    </source>
</evidence>
<dbReference type="REBASE" id="510565">
    <property type="entry name" value="M.MfoML15ORF5410P"/>
</dbReference>
<dbReference type="AlphaFoldDB" id="A0A8G1EG89"/>
<comment type="similarity">
    <text evidence="5">Belongs to the class I-like SAM-binding methyltransferase superfamily. C5-methyltransferase family.</text>
</comment>
<keyword evidence="4" id="KW-0949">S-adenosyl-L-methionine</keyword>
<dbReference type="InterPro" id="IPR018117">
    <property type="entry name" value="C5_DNA_meth_AS"/>
</dbReference>
<protein>
    <recommendedName>
        <fullName evidence="1">DNA (cytosine-5-)-methyltransferase</fullName>
        <ecNumber evidence="1">2.1.1.37</ecNumber>
    </recommendedName>
</protein>
<evidence type="ECO:0000313" key="6">
    <source>
        <dbReference type="EMBL" id="QYZ78901.1"/>
    </source>
</evidence>
<dbReference type="GO" id="GO:0003677">
    <property type="term" value="F:DNA binding"/>
    <property type="evidence" value="ECO:0007669"/>
    <property type="project" value="TreeGrafter"/>
</dbReference>
<keyword evidence="7" id="KW-1185">Reference proteome</keyword>
<evidence type="ECO:0000256" key="3">
    <source>
        <dbReference type="ARBA" id="ARBA00022679"/>
    </source>
</evidence>
<dbReference type="PANTHER" id="PTHR10629:SF52">
    <property type="entry name" value="DNA (CYTOSINE-5)-METHYLTRANSFERASE 1"/>
    <property type="match status" value="1"/>
</dbReference>
<dbReference type="PANTHER" id="PTHR10629">
    <property type="entry name" value="CYTOSINE-SPECIFIC METHYLTRANSFERASE"/>
    <property type="match status" value="1"/>
</dbReference>
<reference evidence="6" key="1">
    <citation type="journal article" date="2005" name="Int. J. Syst. Evol. Microbiol.">
        <title>Methanofollis formosanus sp. nov., isolated from a fish pond.</title>
        <authorList>
            <person name="Wu S.Y."/>
            <person name="Chen S.C."/>
            <person name="Lai M.C."/>
        </authorList>
    </citation>
    <scope>NUCLEOTIDE SEQUENCE</scope>
    <source>
        <strain evidence="6">ML15</strain>
    </source>
</reference>
<dbReference type="InterPro" id="IPR029063">
    <property type="entry name" value="SAM-dependent_MTases_sf"/>
</dbReference>
<sequence>MKKQPIAVDLFSGCGGMTLGLKKAGFNVVAAVEVDKKIAQTYKDNHPKVKMYDEDIRDLDYNKLIEPFGLKRGDLDLLAGCPPCQGFSRIRRLNQPEAKPDDRNDLVNNYASIVEALYPKTVMMENVPGLERDTRFEELRKKLEKMGYKISRAVLRLENYGVPQRRKRLVLIATRTGKSPNVDDIKKVPQRTVRDAIGRLPLPEDSENPIHKLILKSGEVVRRRIAAIPKDGGSRSELPDDLVLPCHRNSKSKGFKDVYGRMSWDNISPTITCGCFNPSKGRFIHPEQNRPISIYEASLLQTFPKNYKFNPEYGLTLNAVMIGNALPPKFAEAAAKYVKKLL</sequence>
<dbReference type="InterPro" id="IPR050390">
    <property type="entry name" value="C5-Methyltransferase"/>
</dbReference>
<dbReference type="GO" id="GO:0032259">
    <property type="term" value="P:methylation"/>
    <property type="evidence" value="ECO:0007669"/>
    <property type="project" value="UniProtKB-KW"/>
</dbReference>
<proteinExistence type="inferred from homology"/>
<accession>A0A8G1EG89</accession>
<dbReference type="PROSITE" id="PS51679">
    <property type="entry name" value="SAM_MT_C5"/>
    <property type="match status" value="1"/>
</dbReference>
<dbReference type="KEGG" id="mfk:E2N92_05410"/>
<gene>
    <name evidence="6" type="ORF">E2N92_05410</name>
</gene>
<dbReference type="NCBIfam" id="TIGR00675">
    <property type="entry name" value="dcm"/>
    <property type="match status" value="1"/>
</dbReference>
<evidence type="ECO:0000256" key="4">
    <source>
        <dbReference type="ARBA" id="ARBA00022691"/>
    </source>
</evidence>
<dbReference type="GO" id="GO:0003886">
    <property type="term" value="F:DNA (cytosine-5-)-methyltransferase activity"/>
    <property type="evidence" value="ECO:0007669"/>
    <property type="project" value="UniProtKB-EC"/>
</dbReference>
<dbReference type="Proteomes" id="UP000826709">
    <property type="component" value="Chromosome"/>
</dbReference>
<dbReference type="RefSeq" id="WP_220682674.1">
    <property type="nucleotide sequence ID" value="NZ_CP037968.1"/>
</dbReference>
<dbReference type="EC" id="2.1.1.37" evidence="1"/>
<dbReference type="Gene3D" id="3.40.50.150">
    <property type="entry name" value="Vaccinia Virus protein VP39"/>
    <property type="match status" value="1"/>
</dbReference>
<dbReference type="EMBL" id="CP037968">
    <property type="protein sequence ID" value="QYZ78901.1"/>
    <property type="molecule type" value="Genomic_DNA"/>
</dbReference>
<evidence type="ECO:0000256" key="1">
    <source>
        <dbReference type="ARBA" id="ARBA00011975"/>
    </source>
</evidence>
<dbReference type="InterPro" id="IPR001525">
    <property type="entry name" value="C5_MeTfrase"/>
</dbReference>